<keyword evidence="6" id="KW-0227">DNA damage</keyword>
<evidence type="ECO:0000256" key="4">
    <source>
        <dbReference type="ARBA" id="ARBA00022603"/>
    </source>
</evidence>
<dbReference type="NCBIfam" id="TIGR00589">
    <property type="entry name" value="ogt"/>
    <property type="match status" value="1"/>
</dbReference>
<keyword evidence="4 10" id="KW-0489">Methyltransferase</keyword>
<keyword evidence="7" id="KW-0234">DNA repair</keyword>
<name>B9M7E7_GEODF</name>
<evidence type="ECO:0000256" key="8">
    <source>
        <dbReference type="ARBA" id="ARBA00049348"/>
    </source>
</evidence>
<dbReference type="SUPFAM" id="SSF46767">
    <property type="entry name" value="Methylated DNA-protein cysteine methyltransferase, C-terminal domain"/>
    <property type="match status" value="1"/>
</dbReference>
<dbReference type="Proteomes" id="UP000007721">
    <property type="component" value="Chromosome"/>
</dbReference>
<evidence type="ECO:0000256" key="3">
    <source>
        <dbReference type="ARBA" id="ARBA00011918"/>
    </source>
</evidence>
<evidence type="ECO:0000313" key="11">
    <source>
        <dbReference type="Proteomes" id="UP000007721"/>
    </source>
</evidence>
<dbReference type="Gene3D" id="1.10.10.10">
    <property type="entry name" value="Winged helix-like DNA-binding domain superfamily/Winged helix DNA-binding domain"/>
    <property type="match status" value="1"/>
</dbReference>
<dbReference type="InterPro" id="IPR036388">
    <property type="entry name" value="WH-like_DNA-bd_sf"/>
</dbReference>
<evidence type="ECO:0000256" key="2">
    <source>
        <dbReference type="ARBA" id="ARBA00008711"/>
    </source>
</evidence>
<dbReference type="KEGG" id="geo:Geob_1878"/>
<keyword evidence="5 10" id="KW-0808">Transferase</keyword>
<dbReference type="STRING" id="316067.Geob_1878"/>
<dbReference type="HOGENOM" id="CLU_000445_52_2_7"/>
<dbReference type="GO" id="GO:0003908">
    <property type="term" value="F:methylated-DNA-[protein]-cysteine S-methyltransferase activity"/>
    <property type="evidence" value="ECO:0007669"/>
    <property type="project" value="UniProtKB-EC"/>
</dbReference>
<evidence type="ECO:0000256" key="5">
    <source>
        <dbReference type="ARBA" id="ARBA00022679"/>
    </source>
</evidence>
<dbReference type="InterPro" id="IPR014048">
    <property type="entry name" value="MethylDNA_cys_MeTrfase_DNA-bd"/>
</dbReference>
<dbReference type="AlphaFoldDB" id="B9M7E7"/>
<comment type="catalytic activity">
    <reaction evidence="8">
        <text>a 6-O-methyl-2'-deoxyguanosine in DNA + L-cysteinyl-[protein] = S-methyl-L-cysteinyl-[protein] + a 2'-deoxyguanosine in DNA</text>
        <dbReference type="Rhea" id="RHEA:24000"/>
        <dbReference type="Rhea" id="RHEA-COMP:10131"/>
        <dbReference type="Rhea" id="RHEA-COMP:10132"/>
        <dbReference type="Rhea" id="RHEA-COMP:11367"/>
        <dbReference type="Rhea" id="RHEA-COMP:11368"/>
        <dbReference type="ChEBI" id="CHEBI:29950"/>
        <dbReference type="ChEBI" id="CHEBI:82612"/>
        <dbReference type="ChEBI" id="CHEBI:85445"/>
        <dbReference type="ChEBI" id="CHEBI:85448"/>
        <dbReference type="EC" id="2.1.1.63"/>
    </reaction>
</comment>
<dbReference type="CDD" id="cd06445">
    <property type="entry name" value="ATase"/>
    <property type="match status" value="1"/>
</dbReference>
<keyword evidence="11" id="KW-1185">Reference proteome</keyword>
<protein>
    <recommendedName>
        <fullName evidence="3">methylated-DNA--[protein]-cysteine S-methyltransferase</fullName>
        <ecNumber evidence="3">2.1.1.63</ecNumber>
    </recommendedName>
</protein>
<comment type="catalytic activity">
    <reaction evidence="1">
        <text>a 4-O-methyl-thymidine in DNA + L-cysteinyl-[protein] = a thymidine in DNA + S-methyl-L-cysteinyl-[protein]</text>
        <dbReference type="Rhea" id="RHEA:53428"/>
        <dbReference type="Rhea" id="RHEA-COMP:10131"/>
        <dbReference type="Rhea" id="RHEA-COMP:10132"/>
        <dbReference type="Rhea" id="RHEA-COMP:13555"/>
        <dbReference type="Rhea" id="RHEA-COMP:13556"/>
        <dbReference type="ChEBI" id="CHEBI:29950"/>
        <dbReference type="ChEBI" id="CHEBI:82612"/>
        <dbReference type="ChEBI" id="CHEBI:137386"/>
        <dbReference type="ChEBI" id="CHEBI:137387"/>
        <dbReference type="EC" id="2.1.1.63"/>
    </reaction>
</comment>
<dbReference type="EMBL" id="CP001390">
    <property type="protein sequence ID" value="ACM20235.1"/>
    <property type="molecule type" value="Genomic_DNA"/>
</dbReference>
<dbReference type="InterPro" id="IPR036217">
    <property type="entry name" value="MethylDNA_cys_MeTrfase_DNAb"/>
</dbReference>
<dbReference type="GO" id="GO:0032259">
    <property type="term" value="P:methylation"/>
    <property type="evidence" value="ECO:0007669"/>
    <property type="project" value="UniProtKB-KW"/>
</dbReference>
<dbReference type="Gene3D" id="3.30.160.70">
    <property type="entry name" value="Methylated DNA-protein cysteine methyltransferase domain"/>
    <property type="match status" value="1"/>
</dbReference>
<evidence type="ECO:0000256" key="7">
    <source>
        <dbReference type="ARBA" id="ARBA00023204"/>
    </source>
</evidence>
<dbReference type="InterPro" id="IPR001497">
    <property type="entry name" value="MethylDNA_cys_MeTrfase_AS"/>
</dbReference>
<dbReference type="RefSeq" id="WP_012646964.1">
    <property type="nucleotide sequence ID" value="NC_011979.1"/>
</dbReference>
<dbReference type="GO" id="GO:0006281">
    <property type="term" value="P:DNA repair"/>
    <property type="evidence" value="ECO:0007669"/>
    <property type="project" value="UniProtKB-KW"/>
</dbReference>
<dbReference type="OrthoDB" id="9802228at2"/>
<evidence type="ECO:0000313" key="10">
    <source>
        <dbReference type="EMBL" id="ACM20235.1"/>
    </source>
</evidence>
<feature type="domain" description="Methylated-DNA-[protein]-cysteine S-methyltransferase DNA binding" evidence="9">
    <location>
        <begin position="93"/>
        <end position="175"/>
    </location>
</feature>
<dbReference type="EC" id="2.1.1.63" evidence="3"/>
<dbReference type="eggNOG" id="COG0350">
    <property type="taxonomic scope" value="Bacteria"/>
</dbReference>
<dbReference type="PANTHER" id="PTHR10815">
    <property type="entry name" value="METHYLATED-DNA--PROTEIN-CYSTEINE METHYLTRANSFERASE"/>
    <property type="match status" value="1"/>
</dbReference>
<dbReference type="SUPFAM" id="SSF53155">
    <property type="entry name" value="Methylated DNA-protein cysteine methyltransferase domain"/>
    <property type="match status" value="1"/>
</dbReference>
<gene>
    <name evidence="10" type="primary">ogt</name>
    <name evidence="10" type="ordered locus">Geob_1878</name>
</gene>
<dbReference type="PANTHER" id="PTHR10815:SF5">
    <property type="entry name" value="METHYLATED-DNA--PROTEIN-CYSTEINE METHYLTRANSFERASE"/>
    <property type="match status" value="1"/>
</dbReference>
<sequence>MRKPARPSAQYFSLYSSPMGSGGVVAGAAGLIEVFLPFAGGNRAEMHAHIGKLHPGTRCSNELTERCAALLQRYFAGERVEFPLELDKTGFTPFQTRVYELVAAIPYGCVKTYAQVAAEMGCKGAARGVGTAMARNPLPIIIPCHRIVGASGTMTGYSAAGGISSKRILLMMEGISLDAKGRVVS</sequence>
<dbReference type="InterPro" id="IPR036631">
    <property type="entry name" value="MGMT_N_sf"/>
</dbReference>
<evidence type="ECO:0000256" key="6">
    <source>
        <dbReference type="ARBA" id="ARBA00022763"/>
    </source>
</evidence>
<dbReference type="FunFam" id="1.10.10.10:FF:000214">
    <property type="entry name" value="Methylated-DNA--protein-cysteine methyltransferase"/>
    <property type="match status" value="1"/>
</dbReference>
<evidence type="ECO:0000259" key="9">
    <source>
        <dbReference type="Pfam" id="PF01035"/>
    </source>
</evidence>
<comment type="similarity">
    <text evidence="2">Belongs to the MGMT family.</text>
</comment>
<evidence type="ECO:0000256" key="1">
    <source>
        <dbReference type="ARBA" id="ARBA00001286"/>
    </source>
</evidence>
<accession>B9M7E7</accession>
<dbReference type="Pfam" id="PF01035">
    <property type="entry name" value="DNA_binding_1"/>
    <property type="match status" value="1"/>
</dbReference>
<reference evidence="10 11" key="1">
    <citation type="submission" date="2009-01" db="EMBL/GenBank/DDBJ databases">
        <title>Complete sequence of Geobacter sp. FRC-32.</title>
        <authorList>
            <consortium name="US DOE Joint Genome Institute"/>
            <person name="Lucas S."/>
            <person name="Copeland A."/>
            <person name="Lapidus A."/>
            <person name="Glavina del Rio T."/>
            <person name="Dalin E."/>
            <person name="Tice H."/>
            <person name="Bruce D."/>
            <person name="Goodwin L."/>
            <person name="Pitluck S."/>
            <person name="Saunders E."/>
            <person name="Brettin T."/>
            <person name="Detter J.C."/>
            <person name="Han C."/>
            <person name="Larimer F."/>
            <person name="Land M."/>
            <person name="Hauser L."/>
            <person name="Kyrpides N."/>
            <person name="Ovchinnikova G."/>
            <person name="Kostka J."/>
            <person name="Richardson P."/>
        </authorList>
    </citation>
    <scope>NUCLEOTIDE SEQUENCE [LARGE SCALE GENOMIC DNA]</scope>
    <source>
        <strain evidence="11">DSM 22248 / JCM 15807 / FRC-32</strain>
    </source>
</reference>
<organism evidence="10 11">
    <name type="scientific">Geotalea daltonii (strain DSM 22248 / JCM 15807 / FRC-32)</name>
    <name type="common">Geobacter daltonii</name>
    <dbReference type="NCBI Taxonomy" id="316067"/>
    <lineage>
        <taxon>Bacteria</taxon>
        <taxon>Pseudomonadati</taxon>
        <taxon>Thermodesulfobacteriota</taxon>
        <taxon>Desulfuromonadia</taxon>
        <taxon>Geobacterales</taxon>
        <taxon>Geobacteraceae</taxon>
        <taxon>Geotalea</taxon>
    </lineage>
</organism>
<proteinExistence type="inferred from homology"/>
<dbReference type="PROSITE" id="PS00374">
    <property type="entry name" value="MGMT"/>
    <property type="match status" value="1"/>
</dbReference>